<keyword evidence="9 11" id="KW-0472">Membrane</keyword>
<keyword evidence="7 11" id="KW-1133">Transmembrane helix</keyword>
<evidence type="ECO:0000256" key="4">
    <source>
        <dbReference type="ARBA" id="ARBA00022679"/>
    </source>
</evidence>
<gene>
    <name evidence="12" type="ORF">RRG08_003584</name>
</gene>
<protein>
    <recommendedName>
        <fullName evidence="11">Hexosyltransferase</fullName>
        <ecNumber evidence="11">2.4.1.-</ecNumber>
    </recommendedName>
</protein>
<keyword evidence="10" id="KW-0325">Glycoprotein</keyword>
<dbReference type="PANTHER" id="PTHR11214:SF376">
    <property type="entry name" value="HEXOSYLTRANSFERASE"/>
    <property type="match status" value="1"/>
</dbReference>
<keyword evidence="6 11" id="KW-0735">Signal-anchor</keyword>
<dbReference type="InterPro" id="IPR002659">
    <property type="entry name" value="Glyco_trans_31"/>
</dbReference>
<organism evidence="12 13">
    <name type="scientific">Elysia crispata</name>
    <name type="common">lettuce slug</name>
    <dbReference type="NCBI Taxonomy" id="231223"/>
    <lineage>
        <taxon>Eukaryota</taxon>
        <taxon>Metazoa</taxon>
        <taxon>Spiralia</taxon>
        <taxon>Lophotrochozoa</taxon>
        <taxon>Mollusca</taxon>
        <taxon>Gastropoda</taxon>
        <taxon>Heterobranchia</taxon>
        <taxon>Euthyneura</taxon>
        <taxon>Panpulmonata</taxon>
        <taxon>Sacoglossa</taxon>
        <taxon>Placobranchoidea</taxon>
        <taxon>Plakobranchidae</taxon>
        <taxon>Elysia</taxon>
    </lineage>
</organism>
<keyword evidence="13" id="KW-1185">Reference proteome</keyword>
<evidence type="ECO:0000256" key="11">
    <source>
        <dbReference type="RuleBase" id="RU363063"/>
    </source>
</evidence>
<sequence>MSELSNRIPQNIGMQSQPDKAVLSPYSGFFVSLNVMHYHRHHRLTPQRAKVLIRVSIGMFLALLLLFLVVYTVILIYVDKHFNPPLLKSPNSYRKLKLKGRLAAAIGPKDVGYYEITNALLLLHDGAVGAKGDIFGENGHRKQVWNPSLYYTVNETVAQCRYQTLFRVLIISSPEHFEQRQAIRQTWCDPANFSQVPQHAWHCVFLIGQTMNNNHSSMLQSEKALHQDLLIGNYLDSYRNLTLKVIPGFTWSVNHCPCSYIVKTDDDCFVNAGLLYAFLLHHNPLARGLFVGNIVNDKSKLKVNRGPRNRWAVSHKDYPGKYYPPYASGMGYILSMDVAQQLVTESNFVQPIPVEDAYVGIVMSRLPVRLTDSKRFQLTQSGLSLCNYVYVFIVHEVASGEQHILLKKAQEAWLSCNQDSIVSRW</sequence>
<evidence type="ECO:0000256" key="10">
    <source>
        <dbReference type="ARBA" id="ARBA00023180"/>
    </source>
</evidence>
<keyword evidence="5 11" id="KW-0812">Transmembrane</keyword>
<accession>A0AAE0YHJ5</accession>
<evidence type="ECO:0000313" key="12">
    <source>
        <dbReference type="EMBL" id="KAK3746146.1"/>
    </source>
</evidence>
<evidence type="ECO:0000256" key="8">
    <source>
        <dbReference type="ARBA" id="ARBA00023034"/>
    </source>
</evidence>
<reference evidence="12" key="1">
    <citation type="journal article" date="2023" name="G3 (Bethesda)">
        <title>A reference genome for the long-term kleptoplast-retaining sea slug Elysia crispata morphotype clarki.</title>
        <authorList>
            <person name="Eastman K.E."/>
            <person name="Pendleton A.L."/>
            <person name="Shaikh M.A."/>
            <person name="Suttiyut T."/>
            <person name="Ogas R."/>
            <person name="Tomko P."/>
            <person name="Gavelis G."/>
            <person name="Widhalm J.R."/>
            <person name="Wisecaver J.H."/>
        </authorList>
    </citation>
    <scope>NUCLEOTIDE SEQUENCE</scope>
    <source>
        <strain evidence="12">ECLA1</strain>
    </source>
</reference>
<dbReference type="FunFam" id="3.90.550.50:FF:000001">
    <property type="entry name" value="Hexosyltransferase"/>
    <property type="match status" value="1"/>
</dbReference>
<keyword evidence="4" id="KW-0808">Transferase</keyword>
<dbReference type="GO" id="GO:0008499">
    <property type="term" value="F:N-acetyl-beta-D-glucosaminide beta-(1,3)-galactosyltransferase activity"/>
    <property type="evidence" value="ECO:0007669"/>
    <property type="project" value="TreeGrafter"/>
</dbReference>
<evidence type="ECO:0000256" key="3">
    <source>
        <dbReference type="ARBA" id="ARBA00022676"/>
    </source>
</evidence>
<dbReference type="EC" id="2.4.1.-" evidence="11"/>
<evidence type="ECO:0000256" key="9">
    <source>
        <dbReference type="ARBA" id="ARBA00023136"/>
    </source>
</evidence>
<evidence type="ECO:0000256" key="1">
    <source>
        <dbReference type="ARBA" id="ARBA00004323"/>
    </source>
</evidence>
<feature type="transmembrane region" description="Helical" evidence="11">
    <location>
        <begin position="51"/>
        <end position="78"/>
    </location>
</feature>
<dbReference type="PANTHER" id="PTHR11214">
    <property type="entry name" value="BETA-1,3-N-ACETYLGLUCOSAMINYLTRANSFERASE"/>
    <property type="match status" value="1"/>
</dbReference>
<comment type="caution">
    <text evidence="12">The sequence shown here is derived from an EMBL/GenBank/DDBJ whole genome shotgun (WGS) entry which is preliminary data.</text>
</comment>
<keyword evidence="3 11" id="KW-0328">Glycosyltransferase</keyword>
<keyword evidence="8 11" id="KW-0333">Golgi apparatus</keyword>
<evidence type="ECO:0000256" key="5">
    <source>
        <dbReference type="ARBA" id="ARBA00022692"/>
    </source>
</evidence>
<comment type="subcellular location">
    <subcellularLocation>
        <location evidence="1 11">Golgi apparatus membrane</location>
        <topology evidence="1 11">Single-pass type II membrane protein</topology>
    </subcellularLocation>
</comment>
<dbReference type="Gene3D" id="3.90.550.50">
    <property type="match status" value="1"/>
</dbReference>
<evidence type="ECO:0000256" key="6">
    <source>
        <dbReference type="ARBA" id="ARBA00022968"/>
    </source>
</evidence>
<dbReference type="AlphaFoldDB" id="A0AAE0YHJ5"/>
<dbReference type="Pfam" id="PF01762">
    <property type="entry name" value="Galactosyl_T"/>
    <property type="match status" value="1"/>
</dbReference>
<name>A0AAE0YHJ5_9GAST</name>
<comment type="similarity">
    <text evidence="2 11">Belongs to the glycosyltransferase 31 family.</text>
</comment>
<evidence type="ECO:0000256" key="7">
    <source>
        <dbReference type="ARBA" id="ARBA00022989"/>
    </source>
</evidence>
<dbReference type="EMBL" id="JAWDGP010006167">
    <property type="protein sequence ID" value="KAK3746146.1"/>
    <property type="molecule type" value="Genomic_DNA"/>
</dbReference>
<evidence type="ECO:0000313" key="13">
    <source>
        <dbReference type="Proteomes" id="UP001283361"/>
    </source>
</evidence>
<dbReference type="GO" id="GO:0000139">
    <property type="term" value="C:Golgi membrane"/>
    <property type="evidence" value="ECO:0007669"/>
    <property type="project" value="UniProtKB-SubCell"/>
</dbReference>
<evidence type="ECO:0000256" key="2">
    <source>
        <dbReference type="ARBA" id="ARBA00008661"/>
    </source>
</evidence>
<dbReference type="Proteomes" id="UP001283361">
    <property type="component" value="Unassembled WGS sequence"/>
</dbReference>
<proteinExistence type="inferred from homology"/>
<dbReference type="GO" id="GO:0006493">
    <property type="term" value="P:protein O-linked glycosylation"/>
    <property type="evidence" value="ECO:0007669"/>
    <property type="project" value="TreeGrafter"/>
</dbReference>